<evidence type="ECO:0000313" key="4">
    <source>
        <dbReference type="Proteomes" id="UP000217648"/>
    </source>
</evidence>
<keyword evidence="1" id="KW-0732">Signal</keyword>
<accession>A0A232GLZ9</accession>
<dbReference type="AlphaFoldDB" id="A0A1C3QEH9"/>
<proteinExistence type="predicted"/>
<feature type="signal peptide" evidence="1">
    <location>
        <begin position="1"/>
        <end position="20"/>
    </location>
</feature>
<organism evidence="3 4">
    <name type="scientific">Klebsiella quasipneumoniae</name>
    <dbReference type="NCBI Taxonomy" id="1463165"/>
    <lineage>
        <taxon>Bacteria</taxon>
        <taxon>Pseudomonadati</taxon>
        <taxon>Pseudomonadota</taxon>
        <taxon>Gammaproteobacteria</taxon>
        <taxon>Enterobacterales</taxon>
        <taxon>Enterobacteriaceae</taxon>
        <taxon>Klebsiella/Raoultella group</taxon>
        <taxon>Klebsiella</taxon>
        <taxon>Klebsiella pneumoniae complex</taxon>
    </lineage>
</organism>
<sequence length="119" mass="13404">MTIYRWASACLLSMTCAATAAEFKTIEADLLASNRLFCMTGYDHKPIGVAWESVKSSRYQPQSDGDRIFSDTVSRRFLEEENKTAFYNGAKYRVLGKPASACYDYSAARIQRMAGYLKV</sequence>
<comment type="caution">
    <text evidence="3">The sequence shown here is derived from an EMBL/GenBank/DDBJ whole genome shotgun (WGS) entry which is preliminary data.</text>
</comment>
<protein>
    <submittedName>
        <fullName evidence="3">Uncharacterized protein</fullName>
    </submittedName>
</protein>
<gene>
    <name evidence="3" type="ORF">CP911_19695</name>
    <name evidence="2" type="ORF">H8L09_24970</name>
</gene>
<evidence type="ECO:0000313" key="2">
    <source>
        <dbReference type="EMBL" id="MBC5048606.1"/>
    </source>
</evidence>
<dbReference type="EMBL" id="NXHG01000012">
    <property type="protein sequence ID" value="PCM60055.1"/>
    <property type="molecule type" value="Genomic_DNA"/>
</dbReference>
<evidence type="ECO:0000313" key="3">
    <source>
        <dbReference type="EMBL" id="PCM60055.1"/>
    </source>
</evidence>
<name>A0A1C3QEH9_9ENTR</name>
<evidence type="ECO:0000256" key="1">
    <source>
        <dbReference type="SAM" id="SignalP"/>
    </source>
</evidence>
<dbReference type="EMBL" id="JACNQW010000024">
    <property type="protein sequence ID" value="MBC5048606.1"/>
    <property type="molecule type" value="Genomic_DNA"/>
</dbReference>
<dbReference type="KEGG" id="kqu:AVR78_16155"/>
<reference evidence="3 4" key="1">
    <citation type="submission" date="2017-09" db="EMBL/GenBank/DDBJ databases">
        <title>Mdr eskape-Ghana.</title>
        <authorList>
            <person name="Agyepong N."/>
            <person name="Janice J."/>
            <person name="Samuelsen O."/>
            <person name="Owusu-Ofori A."/>
            <person name="Sundsfjord A."/>
            <person name="Essack S."/>
            <person name="Pedersen T."/>
        </authorList>
    </citation>
    <scope>NUCLEOTIDE SEQUENCE [LARGE SCALE GENOMIC DNA]</scope>
    <source>
        <strain evidence="3 4">46</strain>
    </source>
</reference>
<reference evidence="2" key="2">
    <citation type="submission" date="2020-08" db="EMBL/GenBank/DDBJ databases">
        <title>Genomic evolution and epidemiology of Klebsiella pneumoniae from a major hospital in Beijing, China, over a fifteen-year period: dissemination of known and novel high-risk clones.</title>
        <authorList>
            <person name="Palmieri M."/>
        </authorList>
    </citation>
    <scope>NUCLEOTIDE SEQUENCE</scope>
    <source>
        <strain evidence="2">K7050</strain>
    </source>
</reference>
<dbReference type="RefSeq" id="WP_023318077.1">
    <property type="nucleotide sequence ID" value="NZ_AOGO01000013.1"/>
</dbReference>
<accession>A0A1C3QEH9</accession>
<dbReference type="Proteomes" id="UP000646540">
    <property type="component" value="Unassembled WGS sequence"/>
</dbReference>
<feature type="chain" id="PRO_5015062940" evidence="1">
    <location>
        <begin position="21"/>
        <end position="119"/>
    </location>
</feature>
<dbReference type="Proteomes" id="UP000217648">
    <property type="component" value="Unassembled WGS sequence"/>
</dbReference>